<name>A0A1Y5SUM3_9RHOB</name>
<dbReference type="AlphaFoldDB" id="A0A1Y5SUM3"/>
<dbReference type="Gene3D" id="3.40.430.10">
    <property type="entry name" value="Dihydrofolate Reductase, subunit A"/>
    <property type="match status" value="1"/>
</dbReference>
<dbReference type="InterPro" id="IPR002734">
    <property type="entry name" value="RibDG_C"/>
</dbReference>
<dbReference type="PANTHER" id="PTHR38011:SF11">
    <property type="entry name" value="2,5-DIAMINO-6-RIBOSYLAMINO-4(3H)-PYRIMIDINONE 5'-PHOSPHATE REDUCTASE"/>
    <property type="match status" value="1"/>
</dbReference>
<proteinExistence type="predicted"/>
<dbReference type="Proteomes" id="UP000193409">
    <property type="component" value="Unassembled WGS sequence"/>
</dbReference>
<dbReference type="RefSeq" id="WP_085869088.1">
    <property type="nucleotide sequence ID" value="NZ_FWFQ01000017.1"/>
</dbReference>
<dbReference type="PANTHER" id="PTHR38011">
    <property type="entry name" value="DIHYDROFOLATE REDUCTASE FAMILY PROTEIN (AFU_ORTHOLOGUE AFUA_8G06820)"/>
    <property type="match status" value="1"/>
</dbReference>
<gene>
    <name evidence="2" type="ORF">PSA7680_02535</name>
</gene>
<sequence>MICGYMAASADGFIADSEGGVGWLDAYNGVDTGYAGFIQTIDTVIMGRKTYDQVVGFGVGWPYEGCRCIVLTSSPLSGDLGGPEIWQGSLQALGAAMQGRRAWAVGGARLQADLIRAGVLDWLDLFVMPVFLGAGVPLFPAPGAPQALALQDVERFDRGILRLRYAPAA</sequence>
<organism evidence="2 3">
    <name type="scientific">Pseudoruegeria aquimaris</name>
    <dbReference type="NCBI Taxonomy" id="393663"/>
    <lineage>
        <taxon>Bacteria</taxon>
        <taxon>Pseudomonadati</taxon>
        <taxon>Pseudomonadota</taxon>
        <taxon>Alphaproteobacteria</taxon>
        <taxon>Rhodobacterales</taxon>
        <taxon>Roseobacteraceae</taxon>
        <taxon>Pseudoruegeria</taxon>
    </lineage>
</organism>
<dbReference type="GO" id="GO:0008703">
    <property type="term" value="F:5-amino-6-(5-phosphoribosylamino)uracil reductase activity"/>
    <property type="evidence" value="ECO:0007669"/>
    <property type="project" value="InterPro"/>
</dbReference>
<reference evidence="2 3" key="1">
    <citation type="submission" date="2017-03" db="EMBL/GenBank/DDBJ databases">
        <authorList>
            <person name="Afonso C.L."/>
            <person name="Miller P.J."/>
            <person name="Scott M.A."/>
            <person name="Spackman E."/>
            <person name="Goraichik I."/>
            <person name="Dimitrov K.M."/>
            <person name="Suarez D.L."/>
            <person name="Swayne D.E."/>
        </authorList>
    </citation>
    <scope>NUCLEOTIDE SEQUENCE [LARGE SCALE GENOMIC DNA]</scope>
    <source>
        <strain evidence="2 3">CECT 7680</strain>
    </source>
</reference>
<dbReference type="InterPro" id="IPR050765">
    <property type="entry name" value="Riboflavin_Biosynth_HTPR"/>
</dbReference>
<evidence type="ECO:0000313" key="3">
    <source>
        <dbReference type="Proteomes" id="UP000193409"/>
    </source>
</evidence>
<keyword evidence="3" id="KW-1185">Reference proteome</keyword>
<evidence type="ECO:0000313" key="2">
    <source>
        <dbReference type="EMBL" id="SLN48897.1"/>
    </source>
</evidence>
<feature type="domain" description="Bacterial bifunctional deaminase-reductase C-terminal" evidence="1">
    <location>
        <begin position="89"/>
        <end position="160"/>
    </location>
</feature>
<dbReference type="InterPro" id="IPR024072">
    <property type="entry name" value="DHFR-like_dom_sf"/>
</dbReference>
<dbReference type="OrthoDB" id="9782335at2"/>
<dbReference type="SUPFAM" id="SSF53597">
    <property type="entry name" value="Dihydrofolate reductase-like"/>
    <property type="match status" value="1"/>
</dbReference>
<dbReference type="Pfam" id="PF01872">
    <property type="entry name" value="RibD_C"/>
    <property type="match status" value="1"/>
</dbReference>
<evidence type="ECO:0000259" key="1">
    <source>
        <dbReference type="Pfam" id="PF01872"/>
    </source>
</evidence>
<accession>A0A1Y5SUM3</accession>
<dbReference type="GO" id="GO:0009231">
    <property type="term" value="P:riboflavin biosynthetic process"/>
    <property type="evidence" value="ECO:0007669"/>
    <property type="project" value="InterPro"/>
</dbReference>
<protein>
    <recommendedName>
        <fullName evidence="1">Bacterial bifunctional deaminase-reductase C-terminal domain-containing protein</fullName>
    </recommendedName>
</protein>
<dbReference type="EMBL" id="FWFQ01000017">
    <property type="protein sequence ID" value="SLN48897.1"/>
    <property type="molecule type" value="Genomic_DNA"/>
</dbReference>